<evidence type="ECO:0000256" key="1">
    <source>
        <dbReference type="SAM" id="Phobius"/>
    </source>
</evidence>
<protein>
    <submittedName>
        <fullName evidence="2">Uncharacterized protein</fullName>
    </submittedName>
</protein>
<reference evidence="3" key="1">
    <citation type="journal article" date="2019" name="Int. J. Syst. Evol. Microbiol.">
        <title>The Global Catalogue of Microorganisms (GCM) 10K type strain sequencing project: providing services to taxonomists for standard genome sequencing and annotation.</title>
        <authorList>
            <consortium name="The Broad Institute Genomics Platform"/>
            <consortium name="The Broad Institute Genome Sequencing Center for Infectious Disease"/>
            <person name="Wu L."/>
            <person name="Ma J."/>
        </authorList>
    </citation>
    <scope>NUCLEOTIDE SEQUENCE [LARGE SCALE GENOMIC DNA]</scope>
    <source>
        <strain evidence="3">CGMCC 1.15197</strain>
    </source>
</reference>
<keyword evidence="1" id="KW-0472">Membrane</keyword>
<evidence type="ECO:0000313" key="3">
    <source>
        <dbReference type="Proteomes" id="UP000632273"/>
    </source>
</evidence>
<name>A0ABQ1U4Z6_9BACT</name>
<proteinExistence type="predicted"/>
<evidence type="ECO:0000313" key="2">
    <source>
        <dbReference type="EMBL" id="GGF10928.1"/>
    </source>
</evidence>
<feature type="transmembrane region" description="Helical" evidence="1">
    <location>
        <begin position="35"/>
        <end position="59"/>
    </location>
</feature>
<organism evidence="2 3">
    <name type="scientific">Hymenobacter cavernae</name>
    <dbReference type="NCBI Taxonomy" id="2044852"/>
    <lineage>
        <taxon>Bacteria</taxon>
        <taxon>Pseudomonadati</taxon>
        <taxon>Bacteroidota</taxon>
        <taxon>Cytophagia</taxon>
        <taxon>Cytophagales</taxon>
        <taxon>Hymenobacteraceae</taxon>
        <taxon>Hymenobacter</taxon>
    </lineage>
</organism>
<dbReference type="Proteomes" id="UP000632273">
    <property type="component" value="Unassembled WGS sequence"/>
</dbReference>
<comment type="caution">
    <text evidence="2">The sequence shown here is derived from an EMBL/GenBank/DDBJ whole genome shotgun (WGS) entry which is preliminary data.</text>
</comment>
<sequence length="67" mass="7600">MENKAALFLVNVALGVLAYWLMQRFIRLEEPPQRVPLDILGMGLMAGWITCYALGLSWIETDCLVNM</sequence>
<accession>A0ABQ1U4Z6</accession>
<feature type="transmembrane region" description="Helical" evidence="1">
    <location>
        <begin position="6"/>
        <end position="23"/>
    </location>
</feature>
<dbReference type="EMBL" id="BMHT01000003">
    <property type="protein sequence ID" value="GGF10928.1"/>
    <property type="molecule type" value="Genomic_DNA"/>
</dbReference>
<keyword evidence="1" id="KW-1133">Transmembrane helix</keyword>
<gene>
    <name evidence="2" type="ORF">GCM10011383_22690</name>
</gene>
<keyword evidence="1" id="KW-0812">Transmembrane</keyword>
<keyword evidence="3" id="KW-1185">Reference proteome</keyword>